<dbReference type="GO" id="GO:0004660">
    <property type="term" value="F:protein farnesyltransferase activity"/>
    <property type="evidence" value="ECO:0007669"/>
    <property type="project" value="UniProtKB-UniRule"/>
</dbReference>
<dbReference type="Gene3D" id="1.50.10.20">
    <property type="match status" value="1"/>
</dbReference>
<evidence type="ECO:0000256" key="5">
    <source>
        <dbReference type="ARBA" id="ARBA00022679"/>
    </source>
</evidence>
<dbReference type="GeneID" id="28760778"/>
<dbReference type="FunCoup" id="A0A177CYI9">
    <property type="interactions" value="713"/>
</dbReference>
<comment type="cofactor">
    <cofactor evidence="9">
        <name>Zn(2+)</name>
        <dbReference type="ChEBI" id="CHEBI:29105"/>
    </cofactor>
    <text evidence="9">Binds 1 zinc ion per subunit.</text>
</comment>
<dbReference type="FunFam" id="1.50.10.20:FF:000014">
    <property type="entry name" value="Protein farnesyltransferase subunit beta"/>
    <property type="match status" value="1"/>
</dbReference>
<evidence type="ECO:0000256" key="7">
    <source>
        <dbReference type="ARBA" id="ARBA00022737"/>
    </source>
</evidence>
<comment type="similarity">
    <text evidence="1 9">Belongs to the protein prenyltransferase subunit beta family.</text>
</comment>
<dbReference type="InParanoid" id="A0A177CYI9"/>
<dbReference type="GO" id="GO:0005965">
    <property type="term" value="C:protein farnesyltransferase complex"/>
    <property type="evidence" value="ECO:0007669"/>
    <property type="project" value="UniProtKB-UniRule"/>
</dbReference>
<evidence type="ECO:0000259" key="10">
    <source>
        <dbReference type="Pfam" id="PF00432"/>
    </source>
</evidence>
<dbReference type="InterPro" id="IPR001330">
    <property type="entry name" value="Prenyltrans"/>
</dbReference>
<evidence type="ECO:0000256" key="9">
    <source>
        <dbReference type="RuleBase" id="RU365056"/>
    </source>
</evidence>
<dbReference type="GO" id="GO:0008270">
    <property type="term" value="F:zinc ion binding"/>
    <property type="evidence" value="ECO:0007669"/>
    <property type="project" value="UniProtKB-UniRule"/>
</dbReference>
<dbReference type="InterPro" id="IPR045089">
    <property type="entry name" value="PGGT1B-like"/>
</dbReference>
<protein>
    <recommendedName>
        <fullName evidence="3 9">Protein farnesyltransferase subunit beta</fullName>
        <shortName evidence="9">FTase-beta</shortName>
        <ecNumber evidence="2 9">2.5.1.58</ecNumber>
    </recommendedName>
</protein>
<proteinExistence type="inferred from homology"/>
<keyword evidence="6 9" id="KW-0479">Metal-binding</keyword>
<dbReference type="InterPro" id="IPR008930">
    <property type="entry name" value="Terpenoid_cyclase/PrenylTrfase"/>
</dbReference>
<evidence type="ECO:0000256" key="8">
    <source>
        <dbReference type="ARBA" id="ARBA00022833"/>
    </source>
</evidence>
<dbReference type="EC" id="2.5.1.58" evidence="2 9"/>
<keyword evidence="8 9" id="KW-0862">Zinc</keyword>
<dbReference type="RefSeq" id="XP_018042691.1">
    <property type="nucleotide sequence ID" value="XM_018177292.1"/>
</dbReference>
<dbReference type="AlphaFoldDB" id="A0A177CYI9"/>
<dbReference type="Pfam" id="PF00432">
    <property type="entry name" value="Prenyltrans"/>
    <property type="match status" value="1"/>
</dbReference>
<dbReference type="STRING" id="1460663.A0A177CYI9"/>
<keyword evidence="7" id="KW-0677">Repeat</keyword>
<evidence type="ECO:0000256" key="6">
    <source>
        <dbReference type="ARBA" id="ARBA00022723"/>
    </source>
</evidence>
<gene>
    <name evidence="11" type="ORF">CC84DRAFT_1159665</name>
</gene>
<comment type="catalytic activity">
    <reaction evidence="9">
        <text>L-cysteinyl-[protein] + (2E,6E)-farnesyl diphosphate = S-(2E,6E)-farnesyl-L-cysteinyl-[protein] + diphosphate</text>
        <dbReference type="Rhea" id="RHEA:13345"/>
        <dbReference type="Rhea" id="RHEA-COMP:10131"/>
        <dbReference type="Rhea" id="RHEA-COMP:11535"/>
        <dbReference type="ChEBI" id="CHEBI:29950"/>
        <dbReference type="ChEBI" id="CHEBI:33019"/>
        <dbReference type="ChEBI" id="CHEBI:86019"/>
        <dbReference type="ChEBI" id="CHEBI:175763"/>
    </reaction>
</comment>
<dbReference type="SUPFAM" id="SSF48239">
    <property type="entry name" value="Terpenoid cyclases/Protein prenyltransferases"/>
    <property type="match status" value="1"/>
</dbReference>
<comment type="function">
    <text evidence="9">Catalyzes the transfer of a farnesyl moiety from farnesyl diphosphate to a cysteine at the fourth position from the C-terminus of several proteins. The beta subunit is responsible for peptide-binding.</text>
</comment>
<dbReference type="PANTHER" id="PTHR11774">
    <property type="entry name" value="GERANYLGERANYL TRANSFERASE TYPE BETA SUBUNIT"/>
    <property type="match status" value="1"/>
</dbReference>
<comment type="subunit">
    <text evidence="9">Heterodimer of an alpha and a beta subunit.</text>
</comment>
<dbReference type="GO" id="GO:0097354">
    <property type="term" value="P:prenylation"/>
    <property type="evidence" value="ECO:0007669"/>
    <property type="project" value="UniProtKB-UniRule"/>
</dbReference>
<dbReference type="PANTHER" id="PTHR11774:SF6">
    <property type="entry name" value="PROTEIN FARNESYLTRANSFERASE SUBUNIT BETA"/>
    <property type="match status" value="1"/>
</dbReference>
<dbReference type="EMBL" id="KV441548">
    <property type="protein sequence ID" value="OAG12326.1"/>
    <property type="molecule type" value="Genomic_DNA"/>
</dbReference>
<accession>A0A177CYI9</accession>
<dbReference type="InterPro" id="IPR026872">
    <property type="entry name" value="FTB"/>
</dbReference>
<dbReference type="CDD" id="cd02893">
    <property type="entry name" value="FTase"/>
    <property type="match status" value="1"/>
</dbReference>
<name>A0A177CYI9_9PLEO</name>
<evidence type="ECO:0000313" key="11">
    <source>
        <dbReference type="EMBL" id="OAG12326.1"/>
    </source>
</evidence>
<keyword evidence="12" id="KW-1185">Reference proteome</keyword>
<dbReference type="OrthoDB" id="10261146at2759"/>
<sequence length="482" mass="53031">MASSRPEPSDALPPSVRLEEVLDDRLRIQELPDSDHEYEDLSPQEEAHMAYLESVRIPIVDSFKTDSSEVQDETLEAVLPFLEGNPNDFPLNEHGIPHLQKEKHIKFLKKALGDYPAPFAMMDASRPWLVYWSLQGLSSLGYDISEYRERVIHTFSLAQYPAGGYGGNYGHLPHLAATYAAVLSIIMVSTPSHPATYDSINRKNLWHFLGQLKQPDGGFNMTTGGEEDIRGAYCALIVLSLLQLPLELPDDAPARKHGLTSFTDRLGEWIGKCQAFDGGISAAPGNEAHGAYAFCGLGALAILGPPKQTLHKYLDMSRLIHWLSARQCAPEGGYNGRTNKLVDGCYSHWVGGCWAIVEGAAPASQHQSEGLWNRDALARYVLSAAQFVKGGLVDKPGKRPDAYHTCYNLAGLSAAQHRYMHDTETVEKGGLDAAFHWMANGTFAGSKIWTPADEVAYIHPIFVIPFSAASESRKYFADKGGF</sequence>
<evidence type="ECO:0000256" key="2">
    <source>
        <dbReference type="ARBA" id="ARBA00012702"/>
    </source>
</evidence>
<keyword evidence="5 9" id="KW-0808">Transferase</keyword>
<evidence type="ECO:0000256" key="3">
    <source>
        <dbReference type="ARBA" id="ARBA00015798"/>
    </source>
</evidence>
<organism evidence="11 12">
    <name type="scientific">Paraphaeosphaeria sporulosa</name>
    <dbReference type="NCBI Taxonomy" id="1460663"/>
    <lineage>
        <taxon>Eukaryota</taxon>
        <taxon>Fungi</taxon>
        <taxon>Dikarya</taxon>
        <taxon>Ascomycota</taxon>
        <taxon>Pezizomycotina</taxon>
        <taxon>Dothideomycetes</taxon>
        <taxon>Pleosporomycetidae</taxon>
        <taxon>Pleosporales</taxon>
        <taxon>Massarineae</taxon>
        <taxon>Didymosphaeriaceae</taxon>
        <taxon>Paraphaeosphaeria</taxon>
    </lineage>
</organism>
<reference evidence="11 12" key="1">
    <citation type="submission" date="2016-05" db="EMBL/GenBank/DDBJ databases">
        <title>Comparative analysis of secretome profiles of manganese(II)-oxidizing ascomycete fungi.</title>
        <authorList>
            <consortium name="DOE Joint Genome Institute"/>
            <person name="Zeiner C.A."/>
            <person name="Purvine S.O."/>
            <person name="Zink E.M."/>
            <person name="Wu S."/>
            <person name="Pasa-Tolic L."/>
            <person name="Chaput D.L."/>
            <person name="Haridas S."/>
            <person name="Grigoriev I.V."/>
            <person name="Santelli C.M."/>
            <person name="Hansel C.M."/>
        </authorList>
    </citation>
    <scope>NUCLEOTIDE SEQUENCE [LARGE SCALE GENOMIC DNA]</scope>
    <source>
        <strain evidence="11 12">AP3s5-JAC2a</strain>
    </source>
</reference>
<keyword evidence="4 9" id="KW-0637">Prenyltransferase</keyword>
<feature type="domain" description="Prenyltransferase alpha-alpha toroid" evidence="10">
    <location>
        <begin position="99"/>
        <end position="462"/>
    </location>
</feature>
<dbReference type="Proteomes" id="UP000077069">
    <property type="component" value="Unassembled WGS sequence"/>
</dbReference>
<evidence type="ECO:0000313" key="12">
    <source>
        <dbReference type="Proteomes" id="UP000077069"/>
    </source>
</evidence>
<evidence type="ECO:0000256" key="1">
    <source>
        <dbReference type="ARBA" id="ARBA00010497"/>
    </source>
</evidence>
<evidence type="ECO:0000256" key="4">
    <source>
        <dbReference type="ARBA" id="ARBA00022602"/>
    </source>
</evidence>